<protein>
    <recommendedName>
        <fullName evidence="4 9">N-(5'-phosphoribosyl)anthranilate isomerase</fullName>
        <shortName evidence="9">PRAI</shortName>
        <ecNumber evidence="3 9">5.3.1.24</ecNumber>
    </recommendedName>
</protein>
<keyword evidence="12" id="KW-1185">Reference proteome</keyword>
<dbReference type="GO" id="GO:0016853">
    <property type="term" value="F:isomerase activity"/>
    <property type="evidence" value="ECO:0007669"/>
    <property type="project" value="UniProtKB-KW"/>
</dbReference>
<comment type="caution">
    <text evidence="11">The sequence shown here is derived from an EMBL/GenBank/DDBJ whole genome shotgun (WGS) entry which is preliminary data.</text>
</comment>
<organism evidence="11 12">
    <name type="scientific">Flavobacterium pisciphilum</name>
    <dbReference type="NCBI Taxonomy" id="2893755"/>
    <lineage>
        <taxon>Bacteria</taxon>
        <taxon>Pseudomonadati</taxon>
        <taxon>Bacteroidota</taxon>
        <taxon>Flavobacteriia</taxon>
        <taxon>Flavobacteriales</taxon>
        <taxon>Flavobacteriaceae</taxon>
        <taxon>Flavobacterium</taxon>
    </lineage>
</organism>
<evidence type="ECO:0000313" key="12">
    <source>
        <dbReference type="Proteomes" id="UP001430919"/>
    </source>
</evidence>
<evidence type="ECO:0000256" key="5">
    <source>
        <dbReference type="ARBA" id="ARBA00022605"/>
    </source>
</evidence>
<evidence type="ECO:0000313" key="11">
    <source>
        <dbReference type="EMBL" id="MCC9071352.1"/>
    </source>
</evidence>
<feature type="domain" description="N-(5'phosphoribosyl) anthranilate isomerase (PRAI)" evidence="10">
    <location>
        <begin position="4"/>
        <end position="199"/>
    </location>
</feature>
<dbReference type="SUPFAM" id="SSF51366">
    <property type="entry name" value="Ribulose-phoshate binding barrel"/>
    <property type="match status" value="1"/>
</dbReference>
<dbReference type="CDD" id="cd00405">
    <property type="entry name" value="PRAI"/>
    <property type="match status" value="1"/>
</dbReference>
<dbReference type="InterPro" id="IPR044643">
    <property type="entry name" value="TrpF_fam"/>
</dbReference>
<name>A0ABS8MRG6_9FLAO</name>
<dbReference type="Gene3D" id="3.20.20.70">
    <property type="entry name" value="Aldolase class I"/>
    <property type="match status" value="1"/>
</dbReference>
<evidence type="ECO:0000256" key="7">
    <source>
        <dbReference type="ARBA" id="ARBA00023141"/>
    </source>
</evidence>
<dbReference type="Pfam" id="PF00697">
    <property type="entry name" value="PRAI"/>
    <property type="match status" value="1"/>
</dbReference>
<reference evidence="11" key="1">
    <citation type="submission" date="2021-11" db="EMBL/GenBank/DDBJ databases">
        <title>Description of novel Flavobacterium species.</title>
        <authorList>
            <person name="Saticioglu I.B."/>
            <person name="Ay H."/>
            <person name="Altun S."/>
            <person name="Duman M."/>
        </authorList>
    </citation>
    <scope>NUCLEOTIDE SEQUENCE</scope>
    <source>
        <strain evidence="11">F-65</strain>
    </source>
</reference>
<dbReference type="EMBL" id="JAJJMO010000001">
    <property type="protein sequence ID" value="MCC9071352.1"/>
    <property type="molecule type" value="Genomic_DNA"/>
</dbReference>
<dbReference type="PANTHER" id="PTHR42894:SF1">
    <property type="entry name" value="N-(5'-PHOSPHORIBOSYL)ANTHRANILATE ISOMERASE"/>
    <property type="match status" value="1"/>
</dbReference>
<evidence type="ECO:0000256" key="3">
    <source>
        <dbReference type="ARBA" id="ARBA00012572"/>
    </source>
</evidence>
<dbReference type="EC" id="5.3.1.24" evidence="3 9"/>
<evidence type="ECO:0000256" key="6">
    <source>
        <dbReference type="ARBA" id="ARBA00022822"/>
    </source>
</evidence>
<comment type="similarity">
    <text evidence="9">Belongs to the TrpF family.</text>
</comment>
<dbReference type="HAMAP" id="MF_00135">
    <property type="entry name" value="PRAI"/>
    <property type="match status" value="1"/>
</dbReference>
<comment type="catalytic activity">
    <reaction evidence="1 9">
        <text>N-(5-phospho-beta-D-ribosyl)anthranilate = 1-(2-carboxyphenylamino)-1-deoxy-D-ribulose 5-phosphate</text>
        <dbReference type="Rhea" id="RHEA:21540"/>
        <dbReference type="ChEBI" id="CHEBI:18277"/>
        <dbReference type="ChEBI" id="CHEBI:58613"/>
        <dbReference type="EC" id="5.3.1.24"/>
    </reaction>
</comment>
<dbReference type="InterPro" id="IPR001240">
    <property type="entry name" value="PRAI_dom"/>
</dbReference>
<keyword evidence="5 9" id="KW-0028">Amino-acid biosynthesis</keyword>
<comment type="pathway">
    <text evidence="2 9">Amino-acid biosynthesis; L-tryptophan biosynthesis; L-tryptophan from chorismate: step 3/5.</text>
</comment>
<dbReference type="Proteomes" id="UP001430919">
    <property type="component" value="Unassembled WGS sequence"/>
</dbReference>
<dbReference type="RefSeq" id="WP_229987973.1">
    <property type="nucleotide sequence ID" value="NZ_JAJJMO010000001.1"/>
</dbReference>
<evidence type="ECO:0000256" key="2">
    <source>
        <dbReference type="ARBA" id="ARBA00004664"/>
    </source>
</evidence>
<dbReference type="InterPro" id="IPR011060">
    <property type="entry name" value="RibuloseP-bd_barrel"/>
</dbReference>
<keyword evidence="7 9" id="KW-0057">Aromatic amino acid biosynthesis</keyword>
<evidence type="ECO:0000256" key="9">
    <source>
        <dbReference type="HAMAP-Rule" id="MF_00135"/>
    </source>
</evidence>
<accession>A0ABS8MRG6</accession>
<dbReference type="PANTHER" id="PTHR42894">
    <property type="entry name" value="N-(5'-PHOSPHORIBOSYL)ANTHRANILATE ISOMERASE"/>
    <property type="match status" value="1"/>
</dbReference>
<evidence type="ECO:0000256" key="8">
    <source>
        <dbReference type="ARBA" id="ARBA00023235"/>
    </source>
</evidence>
<keyword evidence="6 9" id="KW-0822">Tryptophan biosynthesis</keyword>
<gene>
    <name evidence="9" type="primary">trpF</name>
    <name evidence="11" type="ORF">LNQ49_07065</name>
</gene>
<sequence length="213" mass="24360">MKLKICGMKYPENIIEVGSLLPDYMGFIFWEKSARYFNGIIPDLPKSIKKVGVFVNQSQEEISSKILKYDLQAIQLHGHESVEFCKELKNKIDPKIELIKVFSADEDFDFEVLKPYESVCDYFLFDTKGKLPGGNGTTFDWRILNKYNSTKPFFLSGGIGIEELETIKEISKTNLPIYAIDVNSKFEIEPGLKNTQQCKDATQYIAANNKTKE</sequence>
<evidence type="ECO:0000256" key="1">
    <source>
        <dbReference type="ARBA" id="ARBA00001164"/>
    </source>
</evidence>
<keyword evidence="8 9" id="KW-0413">Isomerase</keyword>
<evidence type="ECO:0000259" key="10">
    <source>
        <dbReference type="Pfam" id="PF00697"/>
    </source>
</evidence>
<evidence type="ECO:0000256" key="4">
    <source>
        <dbReference type="ARBA" id="ARBA00022272"/>
    </source>
</evidence>
<proteinExistence type="inferred from homology"/>
<dbReference type="InterPro" id="IPR013785">
    <property type="entry name" value="Aldolase_TIM"/>
</dbReference>